<dbReference type="PIRSF" id="PIRSF000654">
    <property type="entry name" value="Integrin-linked_kinase"/>
    <property type="match status" value="1"/>
</dbReference>
<dbReference type="EMBL" id="JAGDFM010000140">
    <property type="protein sequence ID" value="KAG7384709.1"/>
    <property type="molecule type" value="Genomic_DNA"/>
</dbReference>
<accession>A0A8T1VXJ4</accession>
<dbReference type="InterPro" id="IPR000719">
    <property type="entry name" value="Prot_kinase_dom"/>
</dbReference>
<protein>
    <submittedName>
        <fullName evidence="2">Mitogen-activated protein kinase kinase kinase 9</fullName>
    </submittedName>
</protein>
<evidence type="ECO:0000259" key="1">
    <source>
        <dbReference type="PROSITE" id="PS50011"/>
    </source>
</evidence>
<keyword evidence="3" id="KW-1185">Reference proteome</keyword>
<dbReference type="PROSITE" id="PS50011">
    <property type="entry name" value="PROTEIN_KINASE_DOM"/>
    <property type="match status" value="1"/>
</dbReference>
<proteinExistence type="predicted"/>
<reference evidence="2" key="1">
    <citation type="submission" date="2021-02" db="EMBL/GenBank/DDBJ databases">
        <authorList>
            <person name="Palmer J.M."/>
        </authorList>
    </citation>
    <scope>NUCLEOTIDE SEQUENCE</scope>
    <source>
        <strain evidence="2">SCRP734</strain>
    </source>
</reference>
<gene>
    <name evidence="2" type="primary">MAP3K9_1</name>
    <name evidence="2" type="ORF">PHYPSEUDO_002354</name>
</gene>
<dbReference type="InterPro" id="IPR051681">
    <property type="entry name" value="Ser/Thr_Kinases-Pseudokinases"/>
</dbReference>
<dbReference type="GO" id="GO:0005524">
    <property type="term" value="F:ATP binding"/>
    <property type="evidence" value="ECO:0007669"/>
    <property type="project" value="InterPro"/>
</dbReference>
<dbReference type="InterPro" id="IPR001245">
    <property type="entry name" value="Ser-Thr/Tyr_kinase_cat_dom"/>
</dbReference>
<keyword evidence="2" id="KW-0808">Transferase</keyword>
<evidence type="ECO:0000313" key="3">
    <source>
        <dbReference type="Proteomes" id="UP000694044"/>
    </source>
</evidence>
<dbReference type="Proteomes" id="UP000694044">
    <property type="component" value="Unassembled WGS sequence"/>
</dbReference>
<dbReference type="Pfam" id="PF07714">
    <property type="entry name" value="PK_Tyr_Ser-Thr"/>
    <property type="match status" value="1"/>
</dbReference>
<organism evidence="2 3">
    <name type="scientific">Phytophthora pseudosyringae</name>
    <dbReference type="NCBI Taxonomy" id="221518"/>
    <lineage>
        <taxon>Eukaryota</taxon>
        <taxon>Sar</taxon>
        <taxon>Stramenopiles</taxon>
        <taxon>Oomycota</taxon>
        <taxon>Peronosporomycetes</taxon>
        <taxon>Peronosporales</taxon>
        <taxon>Peronosporaceae</taxon>
        <taxon>Phytophthora</taxon>
    </lineage>
</organism>
<sequence>MDHPNVLKLYGASHCSRPALLVCEDASNGPLVNYLTRQRQLYAEKRRHADQLAQQWSYHNQRHALWSLFLQAAQGLKYLHEERKLVHSNLKSDNILVTADGHVKLADFGQGMLALQNLAVQDKNFRELGWRAPNCWQGKKLLRRPAFQDDIYSFGLCVLDVLVPSRSSLAPADASKHVGDEGFNPLEKSVLELIHDERHRKLIEGMCKPKPEDRLTLKKVISHMEEMCNAAAQEPADSSDCCIL</sequence>
<dbReference type="AlphaFoldDB" id="A0A8T1VXJ4"/>
<name>A0A8T1VXJ4_9STRA</name>
<feature type="domain" description="Protein kinase" evidence="1">
    <location>
        <begin position="1"/>
        <end position="226"/>
    </location>
</feature>
<comment type="caution">
    <text evidence="2">The sequence shown here is derived from an EMBL/GenBank/DDBJ whole genome shotgun (WGS) entry which is preliminary data.</text>
</comment>
<dbReference type="GO" id="GO:0004674">
    <property type="term" value="F:protein serine/threonine kinase activity"/>
    <property type="evidence" value="ECO:0007669"/>
    <property type="project" value="TreeGrafter"/>
</dbReference>
<dbReference type="PANTHER" id="PTHR44329">
    <property type="entry name" value="SERINE/THREONINE-PROTEIN KINASE TNNI3K-RELATED"/>
    <property type="match status" value="1"/>
</dbReference>
<evidence type="ECO:0000313" key="2">
    <source>
        <dbReference type="EMBL" id="KAG7384709.1"/>
    </source>
</evidence>
<keyword evidence="2" id="KW-0418">Kinase</keyword>
<dbReference type="PANTHER" id="PTHR44329:SF214">
    <property type="entry name" value="PROTEIN KINASE DOMAIN-CONTAINING PROTEIN"/>
    <property type="match status" value="1"/>
</dbReference>
<dbReference type="CDD" id="cd00180">
    <property type="entry name" value="PKc"/>
    <property type="match status" value="1"/>
</dbReference>
<dbReference type="OrthoDB" id="4062651at2759"/>